<evidence type="ECO:0000259" key="1">
    <source>
        <dbReference type="Pfam" id="PF20016"/>
    </source>
</evidence>
<dbReference type="KEGG" id="rher:EHE19_016815"/>
<dbReference type="InterPro" id="IPR045535">
    <property type="entry name" value="ThsA_Macro"/>
</dbReference>
<dbReference type="PROSITE" id="PS00549">
    <property type="entry name" value="BACTERIOFERRITIN"/>
    <property type="match status" value="1"/>
</dbReference>
<name>A0A4U7J803_9FIRM</name>
<dbReference type="Proteomes" id="UP000306409">
    <property type="component" value="Chromosome"/>
</dbReference>
<gene>
    <name evidence="2" type="ORF">EHE19_016815</name>
</gene>
<dbReference type="Pfam" id="PF20016">
    <property type="entry name" value="ThsA_Macro"/>
    <property type="match status" value="1"/>
</dbReference>
<dbReference type="AlphaFoldDB" id="A0A4U7J803"/>
<dbReference type="RefSeq" id="WP_137698996.1">
    <property type="nucleotide sequence ID" value="NZ_CP061336.1"/>
</dbReference>
<dbReference type="EMBL" id="CP061336">
    <property type="protein sequence ID" value="QNU66499.1"/>
    <property type="molecule type" value="Genomic_DNA"/>
</dbReference>
<keyword evidence="3" id="KW-1185">Reference proteome</keyword>
<sequence length="279" mass="31446">MRGIRQIISMLPKILTDSLKLAFTILGGIGIVVGFTSFSLDCIGKLPAQIGAVTLVYVVLVIGTIYIKRKLTKNQVTLNIRGMKVIVKEGDIFSANGWKLIPFNEYFDTQVDDIIIAHNSLNGKYIDSLSDDEKEALKLAIATDNRSPLKRYESADGAKTRYELGTIKVFQDVMMLALTHFNEQNEAHTNRAEYENTLRKMWKEINRTYQGKPINIPLIGGGLTRLDDMTDKPNEQLLRCILCTLRTSNVTFDENVQISIILTKKALETINLYELKGEK</sequence>
<dbReference type="OrthoDB" id="2606558at2"/>
<evidence type="ECO:0000313" key="3">
    <source>
        <dbReference type="Proteomes" id="UP000306409"/>
    </source>
</evidence>
<proteinExistence type="predicted"/>
<organism evidence="2 3">
    <name type="scientific">Ruminiclostridium herbifermentans</name>
    <dbReference type="NCBI Taxonomy" id="2488810"/>
    <lineage>
        <taxon>Bacteria</taxon>
        <taxon>Bacillati</taxon>
        <taxon>Bacillota</taxon>
        <taxon>Clostridia</taxon>
        <taxon>Eubacteriales</taxon>
        <taxon>Oscillospiraceae</taxon>
        <taxon>Ruminiclostridium</taxon>
    </lineage>
</organism>
<feature type="domain" description="Thoeris protein ThsA Macro" evidence="1">
    <location>
        <begin position="86"/>
        <end position="261"/>
    </location>
</feature>
<accession>A0A4U7J803</accession>
<reference evidence="2 3" key="1">
    <citation type="submission" date="2020-09" db="EMBL/GenBank/DDBJ databases">
        <title>Characterization and genome sequencing of Ruminiclostridium sp. nov. MA18.</title>
        <authorList>
            <person name="Rettenmaier R."/>
            <person name="Kowollik M.-L."/>
            <person name="Liebl W."/>
            <person name="Zverlov V."/>
        </authorList>
    </citation>
    <scope>NUCLEOTIDE SEQUENCE [LARGE SCALE GENOMIC DNA]</scope>
    <source>
        <strain evidence="2 3">MA18</strain>
    </source>
</reference>
<evidence type="ECO:0000313" key="2">
    <source>
        <dbReference type="EMBL" id="QNU66499.1"/>
    </source>
</evidence>
<protein>
    <recommendedName>
        <fullName evidence="1">Thoeris protein ThsA Macro domain-containing protein</fullName>
    </recommendedName>
</protein>